<dbReference type="PROSITE" id="PS01117">
    <property type="entry name" value="HTH_MARR_1"/>
    <property type="match status" value="1"/>
</dbReference>
<reference evidence="5 6" key="1">
    <citation type="submission" date="2009-06" db="EMBL/GenBank/DDBJ databases">
        <title>Complete sequence of Desulfovibrio salexigens DSM 2638.</title>
        <authorList>
            <consortium name="US DOE Joint Genome Institute"/>
            <person name="Lucas S."/>
            <person name="Copeland A."/>
            <person name="Lapidus A."/>
            <person name="Glavina del Rio T."/>
            <person name="Tice H."/>
            <person name="Bruce D."/>
            <person name="Goodwin L."/>
            <person name="Pitluck S."/>
            <person name="Munk A.C."/>
            <person name="Brettin T."/>
            <person name="Detter J.C."/>
            <person name="Han C."/>
            <person name="Tapia R."/>
            <person name="Larimer F."/>
            <person name="Land M."/>
            <person name="Hauser L."/>
            <person name="Kyrpides N."/>
            <person name="Anderson I."/>
            <person name="Wall J.D."/>
            <person name="Arkin A.P."/>
            <person name="Dehal P."/>
            <person name="Chivian D."/>
            <person name="Giles B."/>
            <person name="Hazen T.C."/>
        </authorList>
    </citation>
    <scope>NUCLEOTIDE SEQUENCE [LARGE SCALE GENOMIC DNA]</scope>
    <source>
        <strain evidence="6">ATCC 14822 / DSM 2638 / NCIMB 8403 / VKM B-1763</strain>
    </source>
</reference>
<keyword evidence="1" id="KW-0805">Transcription regulation</keyword>
<proteinExistence type="predicted"/>
<sequence>MIKKHASFGYMNGQMGRLHKAILAEKLKSVGITYGQIGFIMQSLRNPGRSQDELSMILSVDKAATARAVANLVKMGLLYREENPENRRQKLVYPTEKAKAIKEDLHKELMAANTIMTSGLSEEEIEKLMELMGKVIDTSRDHLGMPRVWDYL</sequence>
<dbReference type="GO" id="GO:0003677">
    <property type="term" value="F:DNA binding"/>
    <property type="evidence" value="ECO:0007669"/>
    <property type="project" value="UniProtKB-KW"/>
</dbReference>
<dbReference type="HOGENOM" id="CLU_083287_18_0_7"/>
<dbReference type="OrthoDB" id="5432259at2"/>
<dbReference type="PANTHER" id="PTHR42756:SF1">
    <property type="entry name" value="TRANSCRIPTIONAL REPRESSOR OF EMRAB OPERON"/>
    <property type="match status" value="1"/>
</dbReference>
<dbReference type="SUPFAM" id="SSF46785">
    <property type="entry name" value="Winged helix' DNA-binding domain"/>
    <property type="match status" value="1"/>
</dbReference>
<dbReference type="RefSeq" id="WP_015853582.1">
    <property type="nucleotide sequence ID" value="NC_012881.1"/>
</dbReference>
<keyword evidence="2" id="KW-0238">DNA-binding</keyword>
<dbReference type="SMART" id="SM00347">
    <property type="entry name" value="HTH_MARR"/>
    <property type="match status" value="1"/>
</dbReference>
<evidence type="ECO:0000313" key="5">
    <source>
        <dbReference type="EMBL" id="ACS81766.1"/>
    </source>
</evidence>
<evidence type="ECO:0000256" key="1">
    <source>
        <dbReference type="ARBA" id="ARBA00023015"/>
    </source>
</evidence>
<evidence type="ECO:0000259" key="4">
    <source>
        <dbReference type="PROSITE" id="PS50995"/>
    </source>
</evidence>
<dbReference type="GO" id="GO:0003700">
    <property type="term" value="F:DNA-binding transcription factor activity"/>
    <property type="evidence" value="ECO:0007669"/>
    <property type="project" value="InterPro"/>
</dbReference>
<dbReference type="KEGG" id="dsa:Desal_3721"/>
<keyword evidence="6" id="KW-1185">Reference proteome</keyword>
<dbReference type="InterPro" id="IPR036390">
    <property type="entry name" value="WH_DNA-bd_sf"/>
</dbReference>
<dbReference type="InterPro" id="IPR000835">
    <property type="entry name" value="HTH_MarR-typ"/>
</dbReference>
<feature type="domain" description="HTH marR-type" evidence="4">
    <location>
        <begin position="1"/>
        <end position="137"/>
    </location>
</feature>
<dbReference type="PROSITE" id="PS50995">
    <property type="entry name" value="HTH_MARR_2"/>
    <property type="match status" value="1"/>
</dbReference>
<gene>
    <name evidence="5" type="ordered locus">Desal_3721</name>
</gene>
<dbReference type="Proteomes" id="UP000002601">
    <property type="component" value="Chromosome"/>
</dbReference>
<dbReference type="STRING" id="526222.Desal_3721"/>
<dbReference type="InterPro" id="IPR036388">
    <property type="entry name" value="WH-like_DNA-bd_sf"/>
</dbReference>
<dbReference type="AlphaFoldDB" id="C6BU57"/>
<keyword evidence="3" id="KW-0804">Transcription</keyword>
<dbReference type="PRINTS" id="PR00598">
    <property type="entry name" value="HTHMARR"/>
</dbReference>
<dbReference type="PANTHER" id="PTHR42756">
    <property type="entry name" value="TRANSCRIPTIONAL REGULATOR, MARR"/>
    <property type="match status" value="1"/>
</dbReference>
<dbReference type="EMBL" id="CP001649">
    <property type="protein sequence ID" value="ACS81766.1"/>
    <property type="molecule type" value="Genomic_DNA"/>
</dbReference>
<evidence type="ECO:0000256" key="3">
    <source>
        <dbReference type="ARBA" id="ARBA00023163"/>
    </source>
</evidence>
<dbReference type="eggNOG" id="COG1846">
    <property type="taxonomic scope" value="Bacteria"/>
</dbReference>
<evidence type="ECO:0000256" key="2">
    <source>
        <dbReference type="ARBA" id="ARBA00023125"/>
    </source>
</evidence>
<dbReference type="Gene3D" id="1.10.10.10">
    <property type="entry name" value="Winged helix-like DNA-binding domain superfamily/Winged helix DNA-binding domain"/>
    <property type="match status" value="1"/>
</dbReference>
<organism evidence="5 6">
    <name type="scientific">Maridesulfovibrio salexigens (strain ATCC 14822 / DSM 2638 / NCIMB 8403 / VKM B-1763)</name>
    <name type="common">Desulfovibrio salexigens</name>
    <dbReference type="NCBI Taxonomy" id="526222"/>
    <lineage>
        <taxon>Bacteria</taxon>
        <taxon>Pseudomonadati</taxon>
        <taxon>Thermodesulfobacteriota</taxon>
        <taxon>Desulfovibrionia</taxon>
        <taxon>Desulfovibrionales</taxon>
        <taxon>Desulfovibrionaceae</taxon>
        <taxon>Maridesulfovibrio</taxon>
    </lineage>
</organism>
<protein>
    <submittedName>
        <fullName evidence="5">Transcriptional regulator, MarR family</fullName>
    </submittedName>
</protein>
<evidence type="ECO:0000313" key="6">
    <source>
        <dbReference type="Proteomes" id="UP000002601"/>
    </source>
</evidence>
<accession>C6BU57</accession>
<dbReference type="InterPro" id="IPR023187">
    <property type="entry name" value="Tscrpt_reg_MarR-type_CS"/>
</dbReference>
<name>C6BU57_MARSD</name>
<dbReference type="Pfam" id="PF12802">
    <property type="entry name" value="MarR_2"/>
    <property type="match status" value="1"/>
</dbReference>